<evidence type="ECO:0000313" key="2">
    <source>
        <dbReference type="EMBL" id="SPZ16485.1"/>
    </source>
</evidence>
<dbReference type="InterPro" id="IPR000014">
    <property type="entry name" value="PAS"/>
</dbReference>
<dbReference type="Proteomes" id="UP000250443">
    <property type="component" value="Unassembled WGS sequence"/>
</dbReference>
<evidence type="ECO:0000313" key="3">
    <source>
        <dbReference type="Proteomes" id="UP000250443"/>
    </source>
</evidence>
<dbReference type="SUPFAM" id="SSF55785">
    <property type="entry name" value="PYP-like sensor domain (PAS domain)"/>
    <property type="match status" value="1"/>
</dbReference>
<dbReference type="AlphaFoldDB" id="A0A2X2DWV3"/>
<gene>
    <name evidence="2" type="ORF">NCTC11842_05518</name>
</gene>
<dbReference type="Gene3D" id="3.30.450.20">
    <property type="entry name" value="PAS domain"/>
    <property type="match status" value="1"/>
</dbReference>
<dbReference type="EMBL" id="UAUF01000015">
    <property type="protein sequence ID" value="SPZ16485.1"/>
    <property type="molecule type" value="Genomic_DNA"/>
</dbReference>
<evidence type="ECO:0000259" key="1">
    <source>
        <dbReference type="Pfam" id="PF08670"/>
    </source>
</evidence>
<proteinExistence type="predicted"/>
<dbReference type="Pfam" id="PF08670">
    <property type="entry name" value="MEKHLA"/>
    <property type="match status" value="1"/>
</dbReference>
<protein>
    <submittedName>
        <fullName evidence="2">MEKHLA domain</fullName>
    </submittedName>
</protein>
<dbReference type="CDD" id="cd00130">
    <property type="entry name" value="PAS"/>
    <property type="match status" value="1"/>
</dbReference>
<name>A0A2X2DWV3_PSELU</name>
<organism evidence="2 3">
    <name type="scientific">Pseudomonas luteola</name>
    <dbReference type="NCBI Taxonomy" id="47886"/>
    <lineage>
        <taxon>Bacteria</taxon>
        <taxon>Pseudomonadati</taxon>
        <taxon>Pseudomonadota</taxon>
        <taxon>Gammaproteobacteria</taxon>
        <taxon>Pseudomonadales</taxon>
        <taxon>Pseudomonadaceae</taxon>
        <taxon>Pseudomonas</taxon>
    </lineage>
</organism>
<sequence length="160" mass="18165">MHDAFMKEATPMKTDVLLFTLLATSYEQHVGKRLVPEPLSGQAAADWLYYSAPFCVLAHNAENDPVFMYANQAAQQRFGYSWEEITQLPSRLSAGPQDREERQRFIDQVKRDGYSSGYSGVRVMKSGQCFLIQNATLWQLHDAEGRYQGQAVLIPQSKDL</sequence>
<accession>A0A2X2DWV3</accession>
<feature type="domain" description="MEKHLA" evidence="1">
    <location>
        <begin position="19"/>
        <end position="155"/>
    </location>
</feature>
<dbReference type="InterPro" id="IPR013978">
    <property type="entry name" value="MEKHLA"/>
</dbReference>
<reference evidence="2 3" key="1">
    <citation type="submission" date="2018-06" db="EMBL/GenBank/DDBJ databases">
        <authorList>
            <consortium name="Pathogen Informatics"/>
            <person name="Doyle S."/>
        </authorList>
    </citation>
    <scope>NUCLEOTIDE SEQUENCE [LARGE SCALE GENOMIC DNA]</scope>
    <source>
        <strain evidence="2 3">NCTC11842</strain>
    </source>
</reference>
<dbReference type="InterPro" id="IPR035965">
    <property type="entry name" value="PAS-like_dom_sf"/>
</dbReference>